<evidence type="ECO:0000313" key="1">
    <source>
        <dbReference type="EMBL" id="JAI04482.1"/>
    </source>
</evidence>
<dbReference type="EMBL" id="GBXM01004096">
    <property type="protein sequence ID" value="JAI04482.1"/>
    <property type="molecule type" value="Transcribed_RNA"/>
</dbReference>
<protein>
    <submittedName>
        <fullName evidence="1">Uncharacterized protein</fullName>
    </submittedName>
</protein>
<reference evidence="1" key="2">
    <citation type="journal article" date="2015" name="Fish Shellfish Immunol.">
        <title>Early steps in the European eel (Anguilla anguilla)-Vibrio vulnificus interaction in the gills: Role of the RtxA13 toxin.</title>
        <authorList>
            <person name="Callol A."/>
            <person name="Pajuelo D."/>
            <person name="Ebbesson L."/>
            <person name="Teles M."/>
            <person name="MacKenzie S."/>
            <person name="Amaro C."/>
        </authorList>
    </citation>
    <scope>NUCLEOTIDE SEQUENCE</scope>
</reference>
<sequence>MTRRTIPLPLVIKYSVLPTDWEFCNFLCEPLMTRKCFRFVWSRAKFLRRVCPEHFLQSLVQSHRLRPNSLLA</sequence>
<name>A0A0E9XPX6_ANGAN</name>
<reference evidence="1" key="1">
    <citation type="submission" date="2014-11" db="EMBL/GenBank/DDBJ databases">
        <authorList>
            <person name="Amaro Gonzalez C."/>
        </authorList>
    </citation>
    <scope>NUCLEOTIDE SEQUENCE</scope>
</reference>
<organism evidence="1">
    <name type="scientific">Anguilla anguilla</name>
    <name type="common">European freshwater eel</name>
    <name type="synonym">Muraena anguilla</name>
    <dbReference type="NCBI Taxonomy" id="7936"/>
    <lineage>
        <taxon>Eukaryota</taxon>
        <taxon>Metazoa</taxon>
        <taxon>Chordata</taxon>
        <taxon>Craniata</taxon>
        <taxon>Vertebrata</taxon>
        <taxon>Euteleostomi</taxon>
        <taxon>Actinopterygii</taxon>
        <taxon>Neopterygii</taxon>
        <taxon>Teleostei</taxon>
        <taxon>Anguilliformes</taxon>
        <taxon>Anguillidae</taxon>
        <taxon>Anguilla</taxon>
    </lineage>
</organism>
<accession>A0A0E9XPX6</accession>
<dbReference type="AlphaFoldDB" id="A0A0E9XPX6"/>
<proteinExistence type="predicted"/>